<dbReference type="InterPro" id="IPR019554">
    <property type="entry name" value="Soluble_ligand-bd"/>
</dbReference>
<evidence type="ECO:0000313" key="19">
    <source>
        <dbReference type="EMBL" id="QTD48543.1"/>
    </source>
</evidence>
<keyword evidence="20" id="KW-1185">Reference proteome</keyword>
<evidence type="ECO:0000256" key="13">
    <source>
        <dbReference type="ARBA" id="ARBA00023237"/>
    </source>
</evidence>
<accession>A0A8A4TFY1</accession>
<keyword evidence="10" id="KW-0626">Porin</keyword>
<dbReference type="GO" id="GO:0046930">
    <property type="term" value="C:pore complex"/>
    <property type="evidence" value="ECO:0007669"/>
    <property type="project" value="UniProtKB-KW"/>
</dbReference>
<dbReference type="GO" id="GO:0015288">
    <property type="term" value="F:porin activity"/>
    <property type="evidence" value="ECO:0007669"/>
    <property type="project" value="UniProtKB-KW"/>
</dbReference>
<evidence type="ECO:0000256" key="3">
    <source>
        <dbReference type="ARBA" id="ARBA00022448"/>
    </source>
</evidence>
<evidence type="ECO:0000259" key="17">
    <source>
        <dbReference type="Pfam" id="PF10531"/>
    </source>
</evidence>
<dbReference type="Gene3D" id="3.10.560.10">
    <property type="entry name" value="Outer membrane lipoprotein wza domain like"/>
    <property type="match status" value="2"/>
</dbReference>
<keyword evidence="14" id="KW-0449">Lipoprotein</keyword>
<evidence type="ECO:0000259" key="16">
    <source>
        <dbReference type="Pfam" id="PF02563"/>
    </source>
</evidence>
<evidence type="ECO:0000256" key="9">
    <source>
        <dbReference type="ARBA" id="ARBA00023065"/>
    </source>
</evidence>
<dbReference type="PANTHER" id="PTHR33619">
    <property type="entry name" value="POLYSACCHARIDE EXPORT PROTEIN GFCE-RELATED"/>
    <property type="match status" value="1"/>
</dbReference>
<keyword evidence="3" id="KW-0813">Transport</keyword>
<evidence type="ECO:0000256" key="12">
    <source>
        <dbReference type="ARBA" id="ARBA00023139"/>
    </source>
</evidence>
<gene>
    <name evidence="19" type="ORF">J3U87_23430</name>
</gene>
<dbReference type="EMBL" id="CP071793">
    <property type="protein sequence ID" value="QTD48543.1"/>
    <property type="molecule type" value="Genomic_DNA"/>
</dbReference>
<evidence type="ECO:0000256" key="5">
    <source>
        <dbReference type="ARBA" id="ARBA00022597"/>
    </source>
</evidence>
<dbReference type="Pfam" id="PF10531">
    <property type="entry name" value="SLBB"/>
    <property type="match status" value="1"/>
</dbReference>
<dbReference type="Pfam" id="PF22461">
    <property type="entry name" value="SLBB_2"/>
    <property type="match status" value="1"/>
</dbReference>
<keyword evidence="13" id="KW-0998">Cell outer membrane</keyword>
<dbReference type="Gene3D" id="3.30.1950.10">
    <property type="entry name" value="wza like domain"/>
    <property type="match status" value="1"/>
</dbReference>
<dbReference type="AlphaFoldDB" id="A0A8A4TFY1"/>
<reference evidence="19" key="1">
    <citation type="submission" date="2021-03" db="EMBL/GenBank/DDBJ databases">
        <title>Acanthopleuribacteraceae sp. M133.</title>
        <authorList>
            <person name="Wang G."/>
        </authorList>
    </citation>
    <scope>NUCLEOTIDE SEQUENCE</scope>
    <source>
        <strain evidence="19">M133</strain>
    </source>
</reference>
<feature type="chain" id="PRO_5035190796" evidence="15">
    <location>
        <begin position="24"/>
        <end position="342"/>
    </location>
</feature>
<dbReference type="InterPro" id="IPR049712">
    <property type="entry name" value="Poly_export"/>
</dbReference>
<evidence type="ECO:0000256" key="2">
    <source>
        <dbReference type="ARBA" id="ARBA00009450"/>
    </source>
</evidence>
<keyword evidence="12" id="KW-0564">Palmitate</keyword>
<proteinExistence type="inferred from homology"/>
<feature type="domain" description="SLBB" evidence="18">
    <location>
        <begin position="224"/>
        <end position="303"/>
    </location>
</feature>
<feature type="signal peptide" evidence="15">
    <location>
        <begin position="1"/>
        <end position="23"/>
    </location>
</feature>
<dbReference type="GO" id="GO:0009279">
    <property type="term" value="C:cell outer membrane"/>
    <property type="evidence" value="ECO:0007669"/>
    <property type="project" value="UniProtKB-SubCell"/>
</dbReference>
<keyword evidence="6" id="KW-0812">Transmembrane</keyword>
<evidence type="ECO:0000256" key="14">
    <source>
        <dbReference type="ARBA" id="ARBA00023288"/>
    </source>
</evidence>
<keyword evidence="11" id="KW-0472">Membrane</keyword>
<evidence type="ECO:0000259" key="18">
    <source>
        <dbReference type="Pfam" id="PF22461"/>
    </source>
</evidence>
<evidence type="ECO:0000256" key="6">
    <source>
        <dbReference type="ARBA" id="ARBA00022692"/>
    </source>
</evidence>
<keyword evidence="5" id="KW-0762">Sugar transport</keyword>
<dbReference type="PANTHER" id="PTHR33619:SF3">
    <property type="entry name" value="POLYSACCHARIDE EXPORT PROTEIN GFCE-RELATED"/>
    <property type="match status" value="1"/>
</dbReference>
<evidence type="ECO:0000256" key="15">
    <source>
        <dbReference type="SAM" id="SignalP"/>
    </source>
</evidence>
<evidence type="ECO:0000256" key="8">
    <source>
        <dbReference type="ARBA" id="ARBA00023047"/>
    </source>
</evidence>
<keyword evidence="4" id="KW-1134">Transmembrane beta strand</keyword>
<dbReference type="GO" id="GO:0006811">
    <property type="term" value="P:monoatomic ion transport"/>
    <property type="evidence" value="ECO:0007669"/>
    <property type="project" value="UniProtKB-KW"/>
</dbReference>
<dbReference type="RefSeq" id="WP_237378200.1">
    <property type="nucleotide sequence ID" value="NZ_CP071793.1"/>
</dbReference>
<feature type="domain" description="Soluble ligand binding" evidence="17">
    <location>
        <begin position="137"/>
        <end position="172"/>
    </location>
</feature>
<organism evidence="19 20">
    <name type="scientific">Sulfidibacter corallicola</name>
    <dbReference type="NCBI Taxonomy" id="2818388"/>
    <lineage>
        <taxon>Bacteria</taxon>
        <taxon>Pseudomonadati</taxon>
        <taxon>Acidobacteriota</taxon>
        <taxon>Holophagae</taxon>
        <taxon>Acanthopleuribacterales</taxon>
        <taxon>Acanthopleuribacteraceae</taxon>
        <taxon>Sulfidibacter</taxon>
    </lineage>
</organism>
<evidence type="ECO:0000256" key="7">
    <source>
        <dbReference type="ARBA" id="ARBA00022729"/>
    </source>
</evidence>
<dbReference type="InterPro" id="IPR054765">
    <property type="entry name" value="SLBB_dom"/>
</dbReference>
<evidence type="ECO:0000256" key="4">
    <source>
        <dbReference type="ARBA" id="ARBA00022452"/>
    </source>
</evidence>
<comment type="similarity">
    <text evidence="2">Belongs to the BexD/CtrA/VexA family.</text>
</comment>
<evidence type="ECO:0000256" key="10">
    <source>
        <dbReference type="ARBA" id="ARBA00023114"/>
    </source>
</evidence>
<dbReference type="KEGG" id="scor:J3U87_23430"/>
<dbReference type="GO" id="GO:0015159">
    <property type="term" value="F:polysaccharide transmembrane transporter activity"/>
    <property type="evidence" value="ECO:0007669"/>
    <property type="project" value="InterPro"/>
</dbReference>
<protein>
    <submittedName>
        <fullName evidence="19">SLBB domain-containing protein</fullName>
    </submittedName>
</protein>
<evidence type="ECO:0000256" key="11">
    <source>
        <dbReference type="ARBA" id="ARBA00023136"/>
    </source>
</evidence>
<dbReference type="InterPro" id="IPR003715">
    <property type="entry name" value="Poly_export_N"/>
</dbReference>
<evidence type="ECO:0000256" key="1">
    <source>
        <dbReference type="ARBA" id="ARBA00004571"/>
    </source>
</evidence>
<sequence length="342" mass="37787">MSSRLIRMLAVITVLCAAIPCFGFGDENDDGSFKKAVRPAFTKFADQMTIESLNASVSEAYRMGPGDLVEVRMWSDERVSGEHLIDPTGHIAIPILGELELAGKTRREAQLILEEAFAERYVNPLVHFGIREYHNNRVFVLGRVGNPGMINFRGRPNLLEALSLAGAIPAGDRENHLQRCAVIRGSDQIIWVDLNELLVGGNMSLNLALTNSDVVYIPDVRDPLVYVMGEVRDPGVYRITADMSFLDALMQAGGLTEDGKKRNVALIRQVDGQAQVTKINMGAFYRGDYSKNFLLRDGDILYVRRKNLARLEYLLSAISPFTSLLVIREAIADDGGGTSGKR</sequence>
<keyword evidence="8" id="KW-0625">Polysaccharide transport</keyword>
<name>A0A8A4TFY1_SULCO</name>
<feature type="domain" description="Polysaccharide export protein N-terminal" evidence="16">
    <location>
        <begin position="57"/>
        <end position="126"/>
    </location>
</feature>
<keyword evidence="9" id="KW-0406">Ion transport</keyword>
<comment type="subcellular location">
    <subcellularLocation>
        <location evidence="1">Cell outer membrane</location>
        <topology evidence="1">Multi-pass membrane protein</topology>
    </subcellularLocation>
</comment>
<dbReference type="Proteomes" id="UP000663929">
    <property type="component" value="Chromosome"/>
</dbReference>
<evidence type="ECO:0000313" key="20">
    <source>
        <dbReference type="Proteomes" id="UP000663929"/>
    </source>
</evidence>
<keyword evidence="7 15" id="KW-0732">Signal</keyword>
<dbReference type="Pfam" id="PF02563">
    <property type="entry name" value="Poly_export"/>
    <property type="match status" value="1"/>
</dbReference>